<evidence type="ECO:0000313" key="2">
    <source>
        <dbReference type="Proteomes" id="UP000178870"/>
    </source>
</evidence>
<dbReference type="Proteomes" id="UP000178870">
    <property type="component" value="Unassembled WGS sequence"/>
</dbReference>
<organism evidence="1 2">
    <name type="scientific">Candidatus Woesebacteria bacterium RIFCSPHIGHO2_01_FULL_44_21</name>
    <dbReference type="NCBI Taxonomy" id="1802503"/>
    <lineage>
        <taxon>Bacteria</taxon>
        <taxon>Candidatus Woeseibacteriota</taxon>
    </lineage>
</organism>
<reference evidence="1 2" key="1">
    <citation type="journal article" date="2016" name="Nat. Commun.">
        <title>Thousands of microbial genomes shed light on interconnected biogeochemical processes in an aquifer system.</title>
        <authorList>
            <person name="Anantharaman K."/>
            <person name="Brown C.T."/>
            <person name="Hug L.A."/>
            <person name="Sharon I."/>
            <person name="Castelle C.J."/>
            <person name="Probst A.J."/>
            <person name="Thomas B.C."/>
            <person name="Singh A."/>
            <person name="Wilkins M.J."/>
            <person name="Karaoz U."/>
            <person name="Brodie E.L."/>
            <person name="Williams K.H."/>
            <person name="Hubbard S.S."/>
            <person name="Banfield J.F."/>
        </authorList>
    </citation>
    <scope>NUCLEOTIDE SEQUENCE [LARGE SCALE GENOMIC DNA]</scope>
</reference>
<protein>
    <submittedName>
        <fullName evidence="1">Uncharacterized protein</fullName>
    </submittedName>
</protein>
<comment type="caution">
    <text evidence="1">The sequence shown here is derived from an EMBL/GenBank/DDBJ whole genome shotgun (WGS) entry which is preliminary data.</text>
</comment>
<sequence length="128" mass="14536">MSEAEASTKETEQYKGYTQAFFDILKRTNEENGNLVGGVAERAVRSNMLVEIEEGNLVIRHLSEEELKDNQEQIQVDRHGNKIIMGVESDLLGEVEDWRKLDGVEICMVRDALLPALEKIDSLSREET</sequence>
<gene>
    <name evidence="1" type="ORF">A2803_04700</name>
</gene>
<proteinExistence type="predicted"/>
<dbReference type="AlphaFoldDB" id="A0A1F7Z1D1"/>
<dbReference type="EMBL" id="MGGP01000001">
    <property type="protein sequence ID" value="OGM33466.1"/>
    <property type="molecule type" value="Genomic_DNA"/>
</dbReference>
<name>A0A1F7Z1D1_9BACT</name>
<evidence type="ECO:0000313" key="1">
    <source>
        <dbReference type="EMBL" id="OGM33466.1"/>
    </source>
</evidence>
<accession>A0A1F7Z1D1</accession>